<evidence type="ECO:0000313" key="2">
    <source>
        <dbReference type="Proteomes" id="UP000321907"/>
    </source>
</evidence>
<sequence length="356" mass="39030">MKRISLAALLAVLLFGCVDEIDLTQGLPLPDGIVVSGRLLVDEEFTDAEVLLEELFRFENSNRPGQIVTADVRIVNNDGQELELLYRDGIYRATIPAGDPSFRTEEGMEFNVVVRTREGNTFVSTPETLPPTLEASSASATLTTITVENQVGVPGEEPAIEYTISTPLRYPDGSSAYVRWLLTEYYQQTDMSSDTSTGIKTCYIDLPFEGTSVKVVGPSSNVTELNDYSLGKNPVSFRYAEANYMEIRQEAISREAFTYFDQVSAIASTELSIFEAPGGPVIGNVKSEDGSIDNVFGYFYVTQPSIIRVPVTKEQAGNPTAACPLNSPMPPPVNRCTDCLVASNTSTTIRPPWWEL</sequence>
<organism evidence="1 2">
    <name type="scientific">Neolewinella aurantiaca</name>
    <dbReference type="NCBI Taxonomy" id="2602767"/>
    <lineage>
        <taxon>Bacteria</taxon>
        <taxon>Pseudomonadati</taxon>
        <taxon>Bacteroidota</taxon>
        <taxon>Saprospiria</taxon>
        <taxon>Saprospirales</taxon>
        <taxon>Lewinellaceae</taxon>
        <taxon>Neolewinella</taxon>
    </lineage>
</organism>
<dbReference type="InterPro" id="IPR025345">
    <property type="entry name" value="DUF4249"/>
</dbReference>
<dbReference type="OrthoDB" id="922982at2"/>
<protein>
    <submittedName>
        <fullName evidence="1">DUF4249 family protein</fullName>
    </submittedName>
</protein>
<gene>
    <name evidence="1" type="ORF">FUA23_04095</name>
</gene>
<evidence type="ECO:0000313" key="1">
    <source>
        <dbReference type="EMBL" id="TXF90991.1"/>
    </source>
</evidence>
<dbReference type="PROSITE" id="PS51257">
    <property type="entry name" value="PROKAR_LIPOPROTEIN"/>
    <property type="match status" value="1"/>
</dbReference>
<dbReference type="RefSeq" id="WP_147929449.1">
    <property type="nucleotide sequence ID" value="NZ_VOXD01000004.1"/>
</dbReference>
<proteinExistence type="predicted"/>
<comment type="caution">
    <text evidence="1">The sequence shown here is derived from an EMBL/GenBank/DDBJ whole genome shotgun (WGS) entry which is preliminary data.</text>
</comment>
<dbReference type="Proteomes" id="UP000321907">
    <property type="component" value="Unassembled WGS sequence"/>
</dbReference>
<dbReference type="AlphaFoldDB" id="A0A5C7FLU3"/>
<dbReference type="Pfam" id="PF14054">
    <property type="entry name" value="DUF4249"/>
    <property type="match status" value="1"/>
</dbReference>
<dbReference type="EMBL" id="VOXD01000004">
    <property type="protein sequence ID" value="TXF90991.1"/>
    <property type="molecule type" value="Genomic_DNA"/>
</dbReference>
<keyword evidence="2" id="KW-1185">Reference proteome</keyword>
<reference evidence="1 2" key="1">
    <citation type="submission" date="2019-08" db="EMBL/GenBank/DDBJ databases">
        <title>Lewinella sp. strain SSH13 Genome sequencing and assembly.</title>
        <authorList>
            <person name="Kim I."/>
        </authorList>
    </citation>
    <scope>NUCLEOTIDE SEQUENCE [LARGE SCALE GENOMIC DNA]</scope>
    <source>
        <strain evidence="1 2">SSH13</strain>
    </source>
</reference>
<accession>A0A5C7FLU3</accession>
<name>A0A5C7FLU3_9BACT</name>